<proteinExistence type="predicted"/>
<dbReference type="EMBL" id="MU275877">
    <property type="protein sequence ID" value="KAI0049108.1"/>
    <property type="molecule type" value="Genomic_DNA"/>
</dbReference>
<dbReference type="Proteomes" id="UP000814033">
    <property type="component" value="Unassembled WGS sequence"/>
</dbReference>
<evidence type="ECO:0000313" key="2">
    <source>
        <dbReference type="Proteomes" id="UP000814033"/>
    </source>
</evidence>
<gene>
    <name evidence="1" type="ORF">FA95DRAFT_948563</name>
</gene>
<reference evidence="1" key="1">
    <citation type="submission" date="2021-02" db="EMBL/GenBank/DDBJ databases">
        <authorList>
            <consortium name="DOE Joint Genome Institute"/>
            <person name="Ahrendt S."/>
            <person name="Looney B.P."/>
            <person name="Miyauchi S."/>
            <person name="Morin E."/>
            <person name="Drula E."/>
            <person name="Courty P.E."/>
            <person name="Chicoki N."/>
            <person name="Fauchery L."/>
            <person name="Kohler A."/>
            <person name="Kuo A."/>
            <person name="Labutti K."/>
            <person name="Pangilinan J."/>
            <person name="Lipzen A."/>
            <person name="Riley R."/>
            <person name="Andreopoulos W."/>
            <person name="He G."/>
            <person name="Johnson J."/>
            <person name="Barry K.W."/>
            <person name="Grigoriev I.V."/>
            <person name="Nagy L."/>
            <person name="Hibbett D."/>
            <person name="Henrissat B."/>
            <person name="Matheny P.B."/>
            <person name="Labbe J."/>
            <person name="Martin F."/>
        </authorList>
    </citation>
    <scope>NUCLEOTIDE SEQUENCE</scope>
    <source>
        <strain evidence="1">FP105234-sp</strain>
    </source>
</reference>
<sequence length="518" mass="57369">MKNALLLLRMRRNHIVAPIMRVPPEILEEIFSFTQAAYPMKRREGRGCEVDLGWMKISHVCRSWRETALGISALWRELDFDITPQLWADEILRRSANAPLLVRAAVPVLEKAKTKDGASYCLNASNVVRLQALTLNEHSTVRCVGEIADHAVLQKIIPCDTPAPALETLTLTHSGAGNYRVPARIFRGHTPRLRTLHLVGFVPHWTVHAHLFANLTELRLTPRSMVHDDDLHHIPTARALAGMLRAMRALQVLALGSGALDSFLDEEEEAAQAVHGPIPRIELPALRTLELYQGQDHDNMNWYDFVGLFCMPPSVKVRVALGQVSHGPDYNSLRPVLQVLGGAHTAPHALEVHFHGDEHFDFAKLALKCDRASDAGHSLSFMTPKVFRPELALFDEPWDALEMGNLTEVHVSLVQDAYWSAGMWQQAFGRARGVEHLQLSGAGGLAGLFDAMTSVSEGENRPLFPELKVLQLHDWMTGCVATNEALLEAHGRCLQARRAVGKGNLDVAMSCSPTGVVE</sequence>
<evidence type="ECO:0000313" key="1">
    <source>
        <dbReference type="EMBL" id="KAI0049108.1"/>
    </source>
</evidence>
<protein>
    <submittedName>
        <fullName evidence="1">Uncharacterized protein</fullName>
    </submittedName>
</protein>
<keyword evidence="2" id="KW-1185">Reference proteome</keyword>
<organism evidence="1 2">
    <name type="scientific">Auriscalpium vulgare</name>
    <dbReference type="NCBI Taxonomy" id="40419"/>
    <lineage>
        <taxon>Eukaryota</taxon>
        <taxon>Fungi</taxon>
        <taxon>Dikarya</taxon>
        <taxon>Basidiomycota</taxon>
        <taxon>Agaricomycotina</taxon>
        <taxon>Agaricomycetes</taxon>
        <taxon>Russulales</taxon>
        <taxon>Auriscalpiaceae</taxon>
        <taxon>Auriscalpium</taxon>
    </lineage>
</organism>
<reference evidence="1" key="2">
    <citation type="journal article" date="2022" name="New Phytol.">
        <title>Evolutionary transition to the ectomycorrhizal habit in the genomes of a hyperdiverse lineage of mushroom-forming fungi.</title>
        <authorList>
            <person name="Looney B."/>
            <person name="Miyauchi S."/>
            <person name="Morin E."/>
            <person name="Drula E."/>
            <person name="Courty P.E."/>
            <person name="Kohler A."/>
            <person name="Kuo A."/>
            <person name="LaButti K."/>
            <person name="Pangilinan J."/>
            <person name="Lipzen A."/>
            <person name="Riley R."/>
            <person name="Andreopoulos W."/>
            <person name="He G."/>
            <person name="Johnson J."/>
            <person name="Nolan M."/>
            <person name="Tritt A."/>
            <person name="Barry K.W."/>
            <person name="Grigoriev I.V."/>
            <person name="Nagy L.G."/>
            <person name="Hibbett D."/>
            <person name="Henrissat B."/>
            <person name="Matheny P.B."/>
            <person name="Labbe J."/>
            <person name="Martin F.M."/>
        </authorList>
    </citation>
    <scope>NUCLEOTIDE SEQUENCE</scope>
    <source>
        <strain evidence="1">FP105234-sp</strain>
    </source>
</reference>
<name>A0ACB8RY64_9AGAM</name>
<comment type="caution">
    <text evidence="1">The sequence shown here is derived from an EMBL/GenBank/DDBJ whole genome shotgun (WGS) entry which is preliminary data.</text>
</comment>
<accession>A0ACB8RY64</accession>